<feature type="transmembrane region" description="Helical" evidence="1">
    <location>
        <begin position="370"/>
        <end position="391"/>
    </location>
</feature>
<sequence>MDKLFLWEWKKTKKLTLCFTCLIFLFIMFMIINVETNRISWTDSNGKSLSGKAAVEAKIATVSKIEGKVAPEKLINCVNEYKKVYKKGKIEDTKEYGKYIEPYQDYIYRMILRIYDDGNSAFDQVLINLSDNQLNNFYSNWSKAAIRESGVNKNSKLHTTLENKAKKVDKPFIYEYNDGLYYLILQFKDIIMWVFIIIAIALSSIFSKDDLRGLEEVSMSTKYGREKLTVGKLKYGIFLSIIIYILSLLVINIVVGSIYTFKGGNASIQLVYSRTLWNTSIGKGYLLLILLGLLATITTALFVMYISVKSRKSKLSLLLSIGLTFIPNIFLTNIKNTFLTPILGIIPVNLIDSSMVFGSNIFYELGSFQFSYLIISVILSVVMIFVTIKGIKKEVMNYKL</sequence>
<dbReference type="EMBL" id="JANJZL010000013">
    <property type="protein sequence ID" value="MCR2045225.1"/>
    <property type="molecule type" value="Genomic_DNA"/>
</dbReference>
<reference evidence="2" key="1">
    <citation type="submission" date="2022-07" db="EMBL/GenBank/DDBJ databases">
        <title>Enhanced cultured diversity of the mouse gut microbiota enables custom-made synthetic communities.</title>
        <authorList>
            <person name="Afrizal A."/>
        </authorList>
    </citation>
    <scope>NUCLEOTIDE SEQUENCE</scope>
    <source>
        <strain evidence="2">DSM 29482</strain>
    </source>
</reference>
<name>A0A9X2S630_9FIRM</name>
<keyword evidence="1" id="KW-0812">Transmembrane</keyword>
<feature type="transmembrane region" description="Helical" evidence="1">
    <location>
        <begin position="235"/>
        <end position="261"/>
    </location>
</feature>
<keyword evidence="1" id="KW-1133">Transmembrane helix</keyword>
<feature type="transmembrane region" description="Helical" evidence="1">
    <location>
        <begin position="15"/>
        <end position="34"/>
    </location>
</feature>
<keyword evidence="3" id="KW-1185">Reference proteome</keyword>
<accession>A0A9X2S630</accession>
<keyword evidence="1" id="KW-0472">Membrane</keyword>
<organism evidence="2 3">
    <name type="scientific">Anaerosalibacter massiliensis</name>
    <dbReference type="NCBI Taxonomy" id="1347392"/>
    <lineage>
        <taxon>Bacteria</taxon>
        <taxon>Bacillati</taxon>
        <taxon>Bacillota</taxon>
        <taxon>Tissierellia</taxon>
        <taxon>Tissierellales</taxon>
        <taxon>Sporanaerobacteraceae</taxon>
        <taxon>Anaerosalibacter</taxon>
    </lineage>
</organism>
<dbReference type="RefSeq" id="WP_257490647.1">
    <property type="nucleotide sequence ID" value="NZ_JANJZL010000013.1"/>
</dbReference>
<gene>
    <name evidence="2" type="ORF">NSA23_14030</name>
</gene>
<feature type="transmembrane region" description="Helical" evidence="1">
    <location>
        <begin position="180"/>
        <end position="202"/>
    </location>
</feature>
<feature type="transmembrane region" description="Helical" evidence="1">
    <location>
        <begin position="285"/>
        <end position="308"/>
    </location>
</feature>
<feature type="transmembrane region" description="Helical" evidence="1">
    <location>
        <begin position="315"/>
        <end position="332"/>
    </location>
</feature>
<evidence type="ECO:0000313" key="3">
    <source>
        <dbReference type="Proteomes" id="UP001142078"/>
    </source>
</evidence>
<feature type="transmembrane region" description="Helical" evidence="1">
    <location>
        <begin position="338"/>
        <end position="358"/>
    </location>
</feature>
<dbReference type="Proteomes" id="UP001142078">
    <property type="component" value="Unassembled WGS sequence"/>
</dbReference>
<protein>
    <submittedName>
        <fullName evidence="2">ABC transporter permease subunit</fullName>
    </submittedName>
</protein>
<comment type="caution">
    <text evidence="2">The sequence shown here is derived from an EMBL/GenBank/DDBJ whole genome shotgun (WGS) entry which is preliminary data.</text>
</comment>
<evidence type="ECO:0000313" key="2">
    <source>
        <dbReference type="EMBL" id="MCR2045225.1"/>
    </source>
</evidence>
<proteinExistence type="predicted"/>
<dbReference type="AlphaFoldDB" id="A0A9X2S630"/>
<evidence type="ECO:0000256" key="1">
    <source>
        <dbReference type="SAM" id="Phobius"/>
    </source>
</evidence>